<dbReference type="InterPro" id="IPR000943">
    <property type="entry name" value="RNA_pol_sigma70"/>
</dbReference>
<dbReference type="PIRSF" id="PIRSF000770">
    <property type="entry name" value="RNA_pol_sigma-SigE/K"/>
    <property type="match status" value="1"/>
</dbReference>
<keyword evidence="3" id="KW-0238">DNA-binding</keyword>
<dbReference type="InterPro" id="IPR013325">
    <property type="entry name" value="RNA_pol_sigma_r2"/>
</dbReference>
<evidence type="ECO:0000259" key="5">
    <source>
        <dbReference type="Pfam" id="PF04539"/>
    </source>
</evidence>
<dbReference type="AlphaFoldDB" id="A0A6M1TAL1"/>
<protein>
    <submittedName>
        <fullName evidence="8">FliA/WhiG family RNA polymerase sigma factor</fullName>
    </submittedName>
</protein>
<feature type="domain" description="RNA polymerase sigma-70 region 4" evidence="7">
    <location>
        <begin position="200"/>
        <end position="247"/>
    </location>
</feature>
<dbReference type="Gene3D" id="1.20.140.160">
    <property type="match status" value="1"/>
</dbReference>
<dbReference type="Pfam" id="PF04542">
    <property type="entry name" value="Sigma70_r2"/>
    <property type="match status" value="1"/>
</dbReference>
<evidence type="ECO:0000313" key="9">
    <source>
        <dbReference type="Proteomes" id="UP000479132"/>
    </source>
</evidence>
<dbReference type="SUPFAM" id="SSF88659">
    <property type="entry name" value="Sigma3 and sigma4 domains of RNA polymerase sigma factors"/>
    <property type="match status" value="2"/>
</dbReference>
<feature type="domain" description="RNA polymerase sigma-70 region 3" evidence="5">
    <location>
        <begin position="109"/>
        <end position="182"/>
    </location>
</feature>
<dbReference type="InterPro" id="IPR007627">
    <property type="entry name" value="RNA_pol_sigma70_r2"/>
</dbReference>
<comment type="caution">
    <text evidence="8">The sequence shown here is derived from an EMBL/GenBank/DDBJ whole genome shotgun (WGS) entry which is preliminary data.</text>
</comment>
<keyword evidence="2" id="KW-0731">Sigma factor</keyword>
<dbReference type="InterPro" id="IPR013324">
    <property type="entry name" value="RNA_pol_sigma_r3/r4-like"/>
</dbReference>
<evidence type="ECO:0000259" key="6">
    <source>
        <dbReference type="Pfam" id="PF04542"/>
    </source>
</evidence>
<dbReference type="CDD" id="cd06171">
    <property type="entry name" value="Sigma70_r4"/>
    <property type="match status" value="1"/>
</dbReference>
<gene>
    <name evidence="8" type="ORF">G3569_03365</name>
</gene>
<evidence type="ECO:0000256" key="1">
    <source>
        <dbReference type="ARBA" id="ARBA00023015"/>
    </source>
</evidence>
<accession>A0A6M1TAL1</accession>
<dbReference type="GO" id="GO:0016987">
    <property type="term" value="F:sigma factor activity"/>
    <property type="evidence" value="ECO:0007669"/>
    <property type="project" value="UniProtKB-KW"/>
</dbReference>
<name>A0A6M1TAL1_9BACT</name>
<dbReference type="InterPro" id="IPR014284">
    <property type="entry name" value="RNA_pol_sigma-70_dom"/>
</dbReference>
<evidence type="ECO:0000259" key="7">
    <source>
        <dbReference type="Pfam" id="PF04545"/>
    </source>
</evidence>
<dbReference type="GO" id="GO:0003899">
    <property type="term" value="F:DNA-directed RNA polymerase activity"/>
    <property type="evidence" value="ECO:0007669"/>
    <property type="project" value="InterPro"/>
</dbReference>
<dbReference type="Pfam" id="PF04539">
    <property type="entry name" value="Sigma70_r3"/>
    <property type="match status" value="1"/>
</dbReference>
<dbReference type="SUPFAM" id="SSF88946">
    <property type="entry name" value="Sigma2 domain of RNA polymerase sigma factors"/>
    <property type="match status" value="1"/>
</dbReference>
<dbReference type="InterPro" id="IPR007624">
    <property type="entry name" value="RNA_pol_sigma70_r3"/>
</dbReference>
<reference evidence="8 9" key="1">
    <citation type="submission" date="2020-02" db="EMBL/GenBank/DDBJ databases">
        <title>Aliifodinibius halophilus 2W32, complete genome.</title>
        <authorList>
            <person name="Li Y."/>
            <person name="Wu S."/>
        </authorList>
    </citation>
    <scope>NUCLEOTIDE SEQUENCE [LARGE SCALE GENOMIC DNA]</scope>
    <source>
        <strain evidence="8 9">2W32</strain>
    </source>
</reference>
<dbReference type="GO" id="GO:0006352">
    <property type="term" value="P:DNA-templated transcription initiation"/>
    <property type="evidence" value="ECO:0007669"/>
    <property type="project" value="InterPro"/>
</dbReference>
<keyword evidence="4" id="KW-0804">Transcription</keyword>
<keyword evidence="9" id="KW-1185">Reference proteome</keyword>
<dbReference type="NCBIfam" id="TIGR02479">
    <property type="entry name" value="FliA_WhiG"/>
    <property type="match status" value="1"/>
</dbReference>
<dbReference type="RefSeq" id="WP_165266088.1">
    <property type="nucleotide sequence ID" value="NZ_JAALLS010000003.1"/>
</dbReference>
<dbReference type="NCBIfam" id="TIGR02937">
    <property type="entry name" value="sigma70-ECF"/>
    <property type="match status" value="1"/>
</dbReference>
<dbReference type="InterPro" id="IPR012845">
    <property type="entry name" value="RNA_pol_sigma_FliA_WhiG"/>
</dbReference>
<dbReference type="InterPro" id="IPR007630">
    <property type="entry name" value="RNA_pol_sigma70_r4"/>
</dbReference>
<sequence>MMSEKTLQELAELFCKNPSDGLRDAIISKSMPLIRSIIGKINIPDQPLTQQEDIESAGISGLIQAMDSYDCERNIKFNTFVYYRIRGNIIDYLRKIDQLPRKKRKDYGEVKRTIQELSQQLGRQPSDEEVANALDMSIDRYRSLLSNVQTRNALSLDSSLGNSGDDSGSFYDIHENPNVELPDQDLVNKERTQILKKKIGNLNERDRLILTLYYYEDMTMQEVALLLELSEARISQIIGRILLQLKEDLVGEKVTVS</sequence>
<evidence type="ECO:0000256" key="2">
    <source>
        <dbReference type="ARBA" id="ARBA00023082"/>
    </source>
</evidence>
<dbReference type="Proteomes" id="UP000479132">
    <property type="component" value="Unassembled WGS sequence"/>
</dbReference>
<feature type="domain" description="RNA polymerase sigma-70 region 2" evidence="6">
    <location>
        <begin position="29"/>
        <end position="95"/>
    </location>
</feature>
<proteinExistence type="predicted"/>
<dbReference type="PRINTS" id="PR00046">
    <property type="entry name" value="SIGMA70FCT"/>
</dbReference>
<evidence type="ECO:0000256" key="4">
    <source>
        <dbReference type="ARBA" id="ARBA00023163"/>
    </source>
</evidence>
<evidence type="ECO:0000313" key="8">
    <source>
        <dbReference type="EMBL" id="NGP87382.1"/>
    </source>
</evidence>
<dbReference type="Pfam" id="PF04545">
    <property type="entry name" value="Sigma70_r4"/>
    <property type="match status" value="1"/>
</dbReference>
<dbReference type="Gene3D" id="1.10.1740.10">
    <property type="match status" value="1"/>
</dbReference>
<dbReference type="PANTHER" id="PTHR30385:SF7">
    <property type="entry name" value="RNA POLYMERASE SIGMA FACTOR FLIA"/>
    <property type="match status" value="1"/>
</dbReference>
<evidence type="ECO:0000256" key="3">
    <source>
        <dbReference type="ARBA" id="ARBA00023125"/>
    </source>
</evidence>
<organism evidence="8 9">
    <name type="scientific">Fodinibius halophilus</name>
    <dbReference type="NCBI Taxonomy" id="1736908"/>
    <lineage>
        <taxon>Bacteria</taxon>
        <taxon>Pseudomonadati</taxon>
        <taxon>Balneolota</taxon>
        <taxon>Balneolia</taxon>
        <taxon>Balneolales</taxon>
        <taxon>Balneolaceae</taxon>
        <taxon>Fodinibius</taxon>
    </lineage>
</organism>
<dbReference type="PANTHER" id="PTHR30385">
    <property type="entry name" value="SIGMA FACTOR F FLAGELLAR"/>
    <property type="match status" value="1"/>
</dbReference>
<dbReference type="EMBL" id="JAALLS010000003">
    <property type="protein sequence ID" value="NGP87382.1"/>
    <property type="molecule type" value="Genomic_DNA"/>
</dbReference>
<dbReference type="GO" id="GO:0003677">
    <property type="term" value="F:DNA binding"/>
    <property type="evidence" value="ECO:0007669"/>
    <property type="project" value="UniProtKB-KW"/>
</dbReference>
<keyword evidence="1" id="KW-0805">Transcription regulation</keyword>